<dbReference type="CDD" id="cd00146">
    <property type="entry name" value="PKD"/>
    <property type="match status" value="1"/>
</dbReference>
<gene>
    <name evidence="2" type="ORF">BARAN1_0959</name>
</gene>
<dbReference type="Pfam" id="PF18911">
    <property type="entry name" value="PKD_4"/>
    <property type="match status" value="1"/>
</dbReference>
<name>A0A2X3K7J2_9BACT</name>
<dbReference type="AlphaFoldDB" id="A0A2X3K7J2"/>
<protein>
    <recommendedName>
        <fullName evidence="1">PKD domain-containing protein</fullName>
    </recommendedName>
</protein>
<dbReference type="EMBL" id="LS483254">
    <property type="protein sequence ID" value="SQD92983.1"/>
    <property type="molecule type" value="Genomic_DNA"/>
</dbReference>
<dbReference type="Proteomes" id="UP000249818">
    <property type="component" value="Chromosome BARAN1"/>
</dbReference>
<evidence type="ECO:0000313" key="3">
    <source>
        <dbReference type="Proteomes" id="UP000249818"/>
    </source>
</evidence>
<evidence type="ECO:0000259" key="1">
    <source>
        <dbReference type="PROSITE" id="PS50093"/>
    </source>
</evidence>
<organism evidence="2 3">
    <name type="scientific">Candidatus Bipolaricaulis anaerobius</name>
    <dbReference type="NCBI Taxonomy" id="2026885"/>
    <lineage>
        <taxon>Bacteria</taxon>
        <taxon>Candidatus Bipolaricaulota</taxon>
        <taxon>Candidatus Bipolaricaulia</taxon>
        <taxon>Candidatus Bipolaricaulales</taxon>
        <taxon>Candidatus Bipolaricaulaceae</taxon>
        <taxon>Candidatus Bipolaricaulis</taxon>
    </lineage>
</organism>
<dbReference type="RefSeq" id="WP_157959480.1">
    <property type="nucleotide sequence ID" value="NZ_LS483254.1"/>
</dbReference>
<dbReference type="InterPro" id="IPR035986">
    <property type="entry name" value="PKD_dom_sf"/>
</dbReference>
<proteinExistence type="predicted"/>
<dbReference type="KEGG" id="bana:BARAN1_0959"/>
<evidence type="ECO:0000313" key="2">
    <source>
        <dbReference type="EMBL" id="SQD92983.1"/>
    </source>
</evidence>
<dbReference type="SUPFAM" id="SSF49299">
    <property type="entry name" value="PKD domain"/>
    <property type="match status" value="1"/>
</dbReference>
<accession>A0A2X3K7J2</accession>
<feature type="domain" description="PKD" evidence="1">
    <location>
        <begin position="28"/>
        <end position="110"/>
    </location>
</feature>
<dbReference type="Gene3D" id="2.60.40.10">
    <property type="entry name" value="Immunoglobulins"/>
    <property type="match status" value="1"/>
</dbReference>
<dbReference type="PROSITE" id="PS50093">
    <property type="entry name" value="PKD"/>
    <property type="match status" value="1"/>
</dbReference>
<dbReference type="PROSITE" id="PS51257">
    <property type="entry name" value="PROKAR_LIPOPROTEIN"/>
    <property type="match status" value="1"/>
</dbReference>
<reference evidence="3" key="1">
    <citation type="submission" date="2018-05" db="EMBL/GenBank/DDBJ databases">
        <authorList>
            <person name="Hao L."/>
        </authorList>
    </citation>
    <scope>NUCLEOTIDE SEQUENCE [LARGE SCALE GENOMIC DNA]</scope>
</reference>
<sequence>MGGKRIAAAVLVAVGAGLLTGCCLFSGAPTVSIMGPSTATVGTAVTFTATATGGSSPYTYTWSVGGSGSTVNYTFTSAGTQTIGVTVTDNCGKQASAMWPVTVSEGSGGGGNLTGMWNGTLYLQGAPYQFALQLAHQGQSVVGTAFIAGLSSPGSGSYTAGQFMFQFELPGSQDMLTLTGTYNPYANQLSGRVTVAGGIEVGSWTVMR</sequence>
<keyword evidence="3" id="KW-1185">Reference proteome</keyword>
<dbReference type="InterPro" id="IPR013783">
    <property type="entry name" value="Ig-like_fold"/>
</dbReference>
<dbReference type="InterPro" id="IPR000601">
    <property type="entry name" value="PKD_dom"/>
</dbReference>